<gene>
    <name evidence="1" type="ORF">AVDCRST_MAG56-6876</name>
</gene>
<name>A0A6J4L6J8_9SPHI</name>
<dbReference type="AlphaFoldDB" id="A0A6J4L6J8"/>
<dbReference type="EMBL" id="CADCTQ010000571">
    <property type="protein sequence ID" value="CAA9320556.1"/>
    <property type="molecule type" value="Genomic_DNA"/>
</dbReference>
<accession>A0A6J4L6J8</accession>
<reference evidence="1" key="1">
    <citation type="submission" date="2020-02" db="EMBL/GenBank/DDBJ databases">
        <authorList>
            <person name="Meier V. D."/>
        </authorList>
    </citation>
    <scope>NUCLEOTIDE SEQUENCE</scope>
    <source>
        <strain evidence="1">AVDCRST_MAG56</strain>
    </source>
</reference>
<proteinExistence type="predicted"/>
<protein>
    <submittedName>
        <fullName evidence="1">Uncharacterized protein</fullName>
    </submittedName>
</protein>
<evidence type="ECO:0000313" key="1">
    <source>
        <dbReference type="EMBL" id="CAA9320556.1"/>
    </source>
</evidence>
<organism evidence="1">
    <name type="scientific">uncultured Cytophagales bacterium</name>
    <dbReference type="NCBI Taxonomy" id="158755"/>
    <lineage>
        <taxon>Bacteria</taxon>
        <taxon>Pseudomonadati</taxon>
        <taxon>Bacteroidota</taxon>
        <taxon>Sphingobacteriia</taxon>
        <taxon>Sphingobacteriales</taxon>
        <taxon>environmental samples</taxon>
    </lineage>
</organism>
<sequence length="45" mass="5447">MATFNFKDHLQITDRTSDEVEKLLLKKALFDYYDAFSKDEQKQFK</sequence>